<evidence type="ECO:0000313" key="2">
    <source>
        <dbReference type="EMBL" id="KAL3759257.1"/>
    </source>
</evidence>
<feature type="region of interest" description="Disordered" evidence="1">
    <location>
        <begin position="370"/>
        <end position="494"/>
    </location>
</feature>
<feature type="region of interest" description="Disordered" evidence="1">
    <location>
        <begin position="1"/>
        <end position="27"/>
    </location>
</feature>
<dbReference type="Proteomes" id="UP001530293">
    <property type="component" value="Unassembled WGS sequence"/>
</dbReference>
<dbReference type="SUPFAM" id="SSF51219">
    <property type="entry name" value="TRAP-like"/>
    <property type="match status" value="1"/>
</dbReference>
<dbReference type="InterPro" id="IPR002838">
    <property type="entry name" value="AIM24"/>
</dbReference>
<name>A0ABD3M6N0_9STRA</name>
<dbReference type="InterPro" id="IPR036983">
    <property type="entry name" value="AIM24_sf"/>
</dbReference>
<dbReference type="Gene3D" id="3.60.160.10">
    <property type="entry name" value="Mitochondrial biogenesis AIM24"/>
    <property type="match status" value="1"/>
</dbReference>
<evidence type="ECO:0000256" key="1">
    <source>
        <dbReference type="SAM" id="MobiDB-lite"/>
    </source>
</evidence>
<feature type="compositionally biased region" description="Acidic residues" evidence="1">
    <location>
        <begin position="444"/>
        <end position="466"/>
    </location>
</feature>
<dbReference type="AlphaFoldDB" id="A0ABD3M6N0"/>
<dbReference type="Pfam" id="PF01987">
    <property type="entry name" value="AIM24"/>
    <property type="match status" value="1"/>
</dbReference>
<evidence type="ECO:0008006" key="4">
    <source>
        <dbReference type="Google" id="ProtNLM"/>
    </source>
</evidence>
<dbReference type="InterPro" id="IPR016031">
    <property type="entry name" value="Trp_RNA-bd_attenuator-like_dom"/>
</dbReference>
<protein>
    <recommendedName>
        <fullName evidence="4">Altered inheritance of mitochondria protein 24, mitochondrial</fullName>
    </recommendedName>
</protein>
<proteinExistence type="predicted"/>
<gene>
    <name evidence="2" type="ORF">ACHAWU_002058</name>
</gene>
<evidence type="ECO:0000313" key="3">
    <source>
        <dbReference type="Proteomes" id="UP001530293"/>
    </source>
</evidence>
<reference evidence="2 3" key="1">
    <citation type="submission" date="2024-10" db="EMBL/GenBank/DDBJ databases">
        <title>Updated reference genomes for cyclostephanoid diatoms.</title>
        <authorList>
            <person name="Roberts W.R."/>
            <person name="Alverson A.J."/>
        </authorList>
    </citation>
    <scope>NUCLEOTIDE SEQUENCE [LARGE SCALE GENOMIC DNA]</scope>
    <source>
        <strain evidence="2 3">AJA232-27</strain>
    </source>
</reference>
<accession>A0ABD3M6N0</accession>
<keyword evidence="3" id="KW-1185">Reference proteome</keyword>
<dbReference type="EMBL" id="JALLBG020000206">
    <property type="protein sequence ID" value="KAL3759257.1"/>
    <property type="molecule type" value="Genomic_DNA"/>
</dbReference>
<organism evidence="2 3">
    <name type="scientific">Discostella pseudostelligera</name>
    <dbReference type="NCBI Taxonomy" id="259834"/>
    <lineage>
        <taxon>Eukaryota</taxon>
        <taxon>Sar</taxon>
        <taxon>Stramenopiles</taxon>
        <taxon>Ochrophyta</taxon>
        <taxon>Bacillariophyta</taxon>
        <taxon>Coscinodiscophyceae</taxon>
        <taxon>Thalassiosirophycidae</taxon>
        <taxon>Stephanodiscales</taxon>
        <taxon>Stephanodiscaceae</taxon>
        <taxon>Discostella</taxon>
    </lineage>
</organism>
<feature type="compositionally biased region" description="Polar residues" evidence="1">
    <location>
        <begin position="422"/>
        <end position="443"/>
    </location>
</feature>
<comment type="caution">
    <text evidence="2">The sequence shown here is derived from an EMBL/GenBank/DDBJ whole genome shotgun (WGS) entry which is preliminary data.</text>
</comment>
<dbReference type="PANTHER" id="PTHR43657">
    <property type="entry name" value="TRYPTOPHAN RNA-BINDING ATTENUATOR PROTEIN-LIKE PROTEIN"/>
    <property type="match status" value="1"/>
</dbReference>
<feature type="compositionally biased region" description="Low complexity" evidence="1">
    <location>
        <begin position="370"/>
        <end position="389"/>
    </location>
</feature>
<feature type="compositionally biased region" description="Polar residues" evidence="1">
    <location>
        <begin position="1"/>
        <end position="19"/>
    </location>
</feature>
<sequence length="510" mass="52452">MTPSSQPTNHQNNIPSTTTSDDHHPLVPIDFTTQSQISGSESHILEIQLHPQQILRAESGAMLYMTQGITMETSMGVVSSSNSSSSSAFQAGLTRVMTGQNLMISDFRYIPPETTAAGGKEEGSYGTIGLGTDFPAKILKFDLSAYPSSKLICQKGAYIAGSHDITMEMAFVKTFTGGFFGGEGFILQSLQASGDVDEEGIGDSSSGSSSSTVFLKAYGTVVKRDLSPGERLRISSGCLVCMTSTVEYDVTTMSGFANVVFGGEGLFVTTLTGPGSVWLQSMPPDRMVSEIARQVPRGGGIGLGIPIMGGGGGDASAGAGAGAGAGADAAAVGATDAGENEVVGDGSGDSGVSAMSSDAAIDADRNATIASSAGVPSSSSSSDPESSESLFGDAAYGGEMPSGIESSSSSSASKSSHEMNEGDTTFSTIEDEYTSSQEPSSVDDTNDVPELDESTISEDELFEDDGTTFSTHDGGGDNATEMPTIPDGGEESSSILGQLWELFRDFTDRD</sequence>
<dbReference type="PANTHER" id="PTHR43657:SF1">
    <property type="entry name" value="ALTERED INHERITANCE OF MITOCHONDRIA PROTEIN 24, MITOCHONDRIAL"/>
    <property type="match status" value="1"/>
</dbReference>